<proteinExistence type="inferred from homology"/>
<comment type="subcellular location">
    <subcellularLocation>
        <location evidence="1">Virion</location>
    </subcellularLocation>
</comment>
<dbReference type="InterPro" id="IPR037002">
    <property type="entry name" value="Microviridae_protein_F_sf"/>
</dbReference>
<comment type="similarity">
    <text evidence="2">Belongs to the microviridae F protein family.</text>
</comment>
<keyword evidence="3" id="KW-1140">T=1 icosahedral capsid protein</keyword>
<organism evidence="6">
    <name type="scientific">Peromfec virus RodF8_37</name>
    <dbReference type="NCBI Taxonomy" id="2929372"/>
    <lineage>
        <taxon>Viruses</taxon>
        <taxon>Monodnaviria</taxon>
        <taxon>Sangervirae</taxon>
        <taxon>Phixviricota</taxon>
        <taxon>Malgrandaviricetes</taxon>
        <taxon>Petitvirales</taxon>
        <taxon>Microviridae</taxon>
    </lineage>
</organism>
<keyword evidence="5" id="KW-0946">Virion</keyword>
<evidence type="ECO:0000256" key="5">
    <source>
        <dbReference type="ARBA" id="ARBA00022844"/>
    </source>
</evidence>
<keyword evidence="4" id="KW-0167">Capsid protein</keyword>
<protein>
    <submittedName>
        <fullName evidence="6">Major capsid protein</fullName>
    </submittedName>
</protein>
<dbReference type="InterPro" id="IPR016184">
    <property type="entry name" value="Capsid/spike_ssDNA_virus"/>
</dbReference>
<accession>A0A976N2S7</accession>
<evidence type="ECO:0000256" key="2">
    <source>
        <dbReference type="ARBA" id="ARBA00009963"/>
    </source>
</evidence>
<evidence type="ECO:0000256" key="1">
    <source>
        <dbReference type="ARBA" id="ARBA00004328"/>
    </source>
</evidence>
<sequence length="585" mass="65566">MKRSRFDLSYPVQATFDAGYLVPFFIQDTLPNDTFYISQKSFIRANPMTAPLLHDVDVFLQYWYCPERILWEDTENFFLGLNEQEGKPSPVRPYVVAPEGGFAVGSLADYFGFPTGQAGIKVSAIPFRAYALTYNLKYRHQLYMSEVGIAVASGLDSETNTDLLSPRWRSDYFMQGEDIPQLGEEIQVPVSMGEGSEITQYGGFSFDAMQSIALTDNVFTPAVPGVDASVSDLTSLHLTSFSVSNDSVSNNLKVTGSYRAEYTSEEGYQTSVRTGTFTGKLSVVGTKLLPQDTPYLSKGVSFFANWVPIAGTPNITATMYFTSQSQGIIPFTNSITSSSVGSFSIRTMAKASSMQRYQERMLKTQNKYPKFIKSNFGFDIRSDIIDEPQYLGGSRGQILFDAVLQTSEGENGGVGSLYGRGVGRTKQRPIKFRCPEHGVIIGLLSVRPRFVYSQGIERAWSRESRFDFYLPDFTDIGMQEIMQKELYATADNDQVPFAYTARYQEYRERFPKICGQFRTIFSDWNMALKFDNPPSLTGGFLSMSSGTSGFKRPFAVPSEHSYLGYLYNRVTAVRPVPKYAKRTKI</sequence>
<dbReference type="Pfam" id="PF02305">
    <property type="entry name" value="Phage_F"/>
    <property type="match status" value="1"/>
</dbReference>
<dbReference type="EMBL" id="OM869639">
    <property type="protein sequence ID" value="UPW41630.1"/>
    <property type="molecule type" value="Genomic_DNA"/>
</dbReference>
<evidence type="ECO:0000256" key="3">
    <source>
        <dbReference type="ARBA" id="ARBA00022431"/>
    </source>
</evidence>
<evidence type="ECO:0000256" key="4">
    <source>
        <dbReference type="ARBA" id="ARBA00022561"/>
    </source>
</evidence>
<dbReference type="GO" id="GO:0005198">
    <property type="term" value="F:structural molecule activity"/>
    <property type="evidence" value="ECO:0007669"/>
    <property type="project" value="InterPro"/>
</dbReference>
<dbReference type="Gene3D" id="2.60.169.10">
    <property type="entry name" value="Microviridae F protein"/>
    <property type="match status" value="2"/>
</dbReference>
<name>A0A976N2S7_9VIRU</name>
<evidence type="ECO:0000313" key="6">
    <source>
        <dbReference type="EMBL" id="UPW41630.1"/>
    </source>
</evidence>
<dbReference type="SUPFAM" id="SSF88645">
    <property type="entry name" value="ssDNA viruses"/>
    <property type="match status" value="2"/>
</dbReference>
<dbReference type="GO" id="GO:0039615">
    <property type="term" value="C:T=1 icosahedral viral capsid"/>
    <property type="evidence" value="ECO:0007669"/>
    <property type="project" value="UniProtKB-KW"/>
</dbReference>
<reference evidence="6" key="1">
    <citation type="submission" date="2022-02" db="EMBL/GenBank/DDBJ databases">
        <title>Towards deciphering the DNA virus diversity associated with rodent species in the families Cricetidae and Heteromyidae.</title>
        <authorList>
            <person name="Lund M."/>
            <person name="Larsen B.B."/>
            <person name="Gryseels S."/>
            <person name="Kraberger S."/>
            <person name="Rowsey D.M."/>
            <person name="Steger L."/>
            <person name="Yule K.M."/>
            <person name="Upham N.S."/>
            <person name="Worobey M."/>
            <person name="Van Doorslaer K."/>
            <person name="Varsani A."/>
        </authorList>
    </citation>
    <scope>NUCLEOTIDE SEQUENCE</scope>
    <source>
        <strain evidence="6">NeonRodF8_37</strain>
    </source>
</reference>
<dbReference type="InterPro" id="IPR003514">
    <property type="entry name" value="Microviridae_protein_F"/>
</dbReference>